<dbReference type="EMBL" id="BAABGP010000016">
    <property type="protein sequence ID" value="GAA4486700.1"/>
    <property type="molecule type" value="Genomic_DNA"/>
</dbReference>
<evidence type="ECO:0000256" key="1">
    <source>
        <dbReference type="SAM" id="MobiDB-lite"/>
    </source>
</evidence>
<feature type="compositionally biased region" description="Basic and acidic residues" evidence="1">
    <location>
        <begin position="16"/>
        <end position="46"/>
    </location>
</feature>
<keyword evidence="3" id="KW-1185">Reference proteome</keyword>
<dbReference type="Proteomes" id="UP001500731">
    <property type="component" value="Unassembled WGS sequence"/>
</dbReference>
<organism evidence="2 3">
    <name type="scientific">Microbacterium panaciterrae</name>
    <dbReference type="NCBI Taxonomy" id="985759"/>
    <lineage>
        <taxon>Bacteria</taxon>
        <taxon>Bacillati</taxon>
        <taxon>Actinomycetota</taxon>
        <taxon>Actinomycetes</taxon>
        <taxon>Micrococcales</taxon>
        <taxon>Microbacteriaceae</taxon>
        <taxon>Microbacterium</taxon>
    </lineage>
</organism>
<comment type="caution">
    <text evidence="2">The sequence shown here is derived from an EMBL/GenBank/DDBJ whole genome shotgun (WGS) entry which is preliminary data.</text>
</comment>
<gene>
    <name evidence="2" type="ORF">GCM10023171_23180</name>
</gene>
<sequence length="99" mass="11468">MRILHPFDPTGTASRSLDRAQAEGPQDDERRRLRETAPYARDDPPERGAVQILRAMPKNEATECVRGSDDRYSLHRVPPPLRRRDQANPLRTDHPENFR</sequence>
<feature type="region of interest" description="Disordered" evidence="1">
    <location>
        <begin position="1"/>
        <end position="99"/>
    </location>
</feature>
<reference evidence="3" key="1">
    <citation type="journal article" date="2019" name="Int. J. Syst. Evol. Microbiol.">
        <title>The Global Catalogue of Microorganisms (GCM) 10K type strain sequencing project: providing services to taxonomists for standard genome sequencing and annotation.</title>
        <authorList>
            <consortium name="The Broad Institute Genomics Platform"/>
            <consortium name="The Broad Institute Genome Sequencing Center for Infectious Disease"/>
            <person name="Wu L."/>
            <person name="Ma J."/>
        </authorList>
    </citation>
    <scope>NUCLEOTIDE SEQUENCE [LARGE SCALE GENOMIC DNA]</scope>
    <source>
        <strain evidence="3">JCM 17839</strain>
    </source>
</reference>
<feature type="compositionally biased region" description="Basic and acidic residues" evidence="1">
    <location>
        <begin position="60"/>
        <end position="73"/>
    </location>
</feature>
<evidence type="ECO:0000313" key="3">
    <source>
        <dbReference type="Proteomes" id="UP001500731"/>
    </source>
</evidence>
<protein>
    <submittedName>
        <fullName evidence="2">Uncharacterized protein</fullName>
    </submittedName>
</protein>
<proteinExistence type="predicted"/>
<feature type="compositionally biased region" description="Basic and acidic residues" evidence="1">
    <location>
        <begin position="82"/>
        <end position="99"/>
    </location>
</feature>
<evidence type="ECO:0000313" key="2">
    <source>
        <dbReference type="EMBL" id="GAA4486700.1"/>
    </source>
</evidence>
<name>A0ABP8PFY9_9MICO</name>
<accession>A0ABP8PFY9</accession>